<reference evidence="3" key="1">
    <citation type="submission" date="2016-06" db="UniProtKB">
        <authorList>
            <consortium name="WormBaseParasite"/>
        </authorList>
    </citation>
    <scope>IDENTIFICATION</scope>
</reference>
<dbReference type="AlphaFoldDB" id="A0A183T2R0"/>
<keyword evidence="2" id="KW-1185">Reference proteome</keyword>
<dbReference type="WBParaSite" id="SSLN_0001117901-mRNA-1">
    <property type="protein sequence ID" value="SSLN_0001117901-mRNA-1"/>
    <property type="gene ID" value="SSLN_0001117901"/>
</dbReference>
<sequence>MTSVYEAAETILGSTPPHCSDWIIGRTLELDAKVARTRCFNGAPFRQVSLACWQKYWSGIAIAMEQAPNVGDIRKLYQTIPQVRGTPSPLSDCSVCE</sequence>
<proteinExistence type="predicted"/>
<organism evidence="3">
    <name type="scientific">Schistocephalus solidus</name>
    <name type="common">Tapeworm</name>
    <dbReference type="NCBI Taxonomy" id="70667"/>
    <lineage>
        <taxon>Eukaryota</taxon>
        <taxon>Metazoa</taxon>
        <taxon>Spiralia</taxon>
        <taxon>Lophotrochozoa</taxon>
        <taxon>Platyhelminthes</taxon>
        <taxon>Cestoda</taxon>
        <taxon>Eucestoda</taxon>
        <taxon>Diphyllobothriidea</taxon>
        <taxon>Diphyllobothriidae</taxon>
        <taxon>Schistocephalus</taxon>
    </lineage>
</organism>
<accession>A0A183T2R0</accession>
<protein>
    <submittedName>
        <fullName evidence="3">DUF222 domain-containing protein</fullName>
    </submittedName>
</protein>
<evidence type="ECO:0000313" key="3">
    <source>
        <dbReference type="WBParaSite" id="SSLN_0001117901-mRNA-1"/>
    </source>
</evidence>
<reference evidence="1 2" key="2">
    <citation type="submission" date="2018-11" db="EMBL/GenBank/DDBJ databases">
        <authorList>
            <consortium name="Pathogen Informatics"/>
        </authorList>
    </citation>
    <scope>NUCLEOTIDE SEQUENCE [LARGE SCALE GENOMIC DNA]</scope>
    <source>
        <strain evidence="1 2">NST_G2</strain>
    </source>
</reference>
<evidence type="ECO:0000313" key="1">
    <source>
        <dbReference type="EMBL" id="VDL97143.1"/>
    </source>
</evidence>
<evidence type="ECO:0000313" key="2">
    <source>
        <dbReference type="Proteomes" id="UP000275846"/>
    </source>
</evidence>
<gene>
    <name evidence="1" type="ORF">SSLN_LOCUS10758</name>
</gene>
<name>A0A183T2R0_SCHSO</name>
<dbReference type="Proteomes" id="UP000275846">
    <property type="component" value="Unassembled WGS sequence"/>
</dbReference>
<dbReference type="EMBL" id="UYSU01036074">
    <property type="protein sequence ID" value="VDL97143.1"/>
    <property type="molecule type" value="Genomic_DNA"/>
</dbReference>